<comment type="caution">
    <text evidence="12">The sequence shown here is derived from an EMBL/GenBank/DDBJ whole genome shotgun (WGS) entry which is preliminary data.</text>
</comment>
<dbReference type="STRING" id="346185.AAY42_02140"/>
<comment type="similarity">
    <text evidence="1 10 11">Belongs to the HAM1 NTPase family.</text>
</comment>
<evidence type="ECO:0000256" key="7">
    <source>
        <dbReference type="ARBA" id="ARBA00023080"/>
    </source>
</evidence>
<feature type="binding site" evidence="10">
    <location>
        <position position="68"/>
    </location>
    <ligand>
        <name>Mg(2+)</name>
        <dbReference type="ChEBI" id="CHEBI:18420"/>
    </ligand>
</feature>
<dbReference type="SUPFAM" id="SSF52972">
    <property type="entry name" value="ITPase-like"/>
    <property type="match status" value="1"/>
</dbReference>
<dbReference type="GO" id="GO:0005829">
    <property type="term" value="C:cytosol"/>
    <property type="evidence" value="ECO:0007669"/>
    <property type="project" value="TreeGrafter"/>
</dbReference>
<dbReference type="OrthoDB" id="9807456at2"/>
<dbReference type="NCBIfam" id="NF011398">
    <property type="entry name" value="PRK14823.1"/>
    <property type="match status" value="1"/>
</dbReference>
<dbReference type="GO" id="GO:0036222">
    <property type="term" value="F:XTP diphosphatase activity"/>
    <property type="evidence" value="ECO:0007669"/>
    <property type="project" value="UniProtKB-UniRule"/>
</dbReference>
<dbReference type="InterPro" id="IPR020922">
    <property type="entry name" value="dITP/XTP_pyrophosphatase"/>
</dbReference>
<comment type="function">
    <text evidence="10">Pyrophosphatase that catalyzes the hydrolysis of nucleoside triphosphates to their monophosphate derivatives, with a high preference for the non-canonical purine nucleotides XTP (xanthosine triphosphate), dITP (deoxyinosine triphosphate) and ITP. Seems to function as a house-cleaning enzyme that removes non-canonical purine nucleotides from the nucleotide pool, thus preventing their incorporation into DNA/RNA and avoiding chromosomal lesions.</text>
</comment>
<evidence type="ECO:0000256" key="5">
    <source>
        <dbReference type="ARBA" id="ARBA00022801"/>
    </source>
</evidence>
<dbReference type="PATRIC" id="fig|1547436.3.peg.447"/>
<dbReference type="GO" id="GO:0000166">
    <property type="term" value="F:nucleotide binding"/>
    <property type="evidence" value="ECO:0007669"/>
    <property type="project" value="UniProtKB-KW"/>
</dbReference>
<dbReference type="FunFam" id="3.90.950.10:FF:000001">
    <property type="entry name" value="dITP/XTP pyrophosphatase"/>
    <property type="match status" value="1"/>
</dbReference>
<dbReference type="PANTHER" id="PTHR11067">
    <property type="entry name" value="INOSINE TRIPHOSPHATE PYROPHOSPHATASE/HAM1 PROTEIN"/>
    <property type="match status" value="1"/>
</dbReference>
<dbReference type="RefSeq" id="WP_055392365.1">
    <property type="nucleotide sequence ID" value="NZ_LCTZ01000002.1"/>
</dbReference>
<organism evidence="12 13">
    <name type="scientific">Flagellimonas eckloniae</name>
    <dbReference type="NCBI Taxonomy" id="346185"/>
    <lineage>
        <taxon>Bacteria</taxon>
        <taxon>Pseudomonadati</taxon>
        <taxon>Bacteroidota</taxon>
        <taxon>Flavobacteriia</taxon>
        <taxon>Flavobacteriales</taxon>
        <taxon>Flavobacteriaceae</taxon>
        <taxon>Flagellimonas</taxon>
    </lineage>
</organism>
<sequence length="193" mass="21517">MKIVFATHNQNKLKEVLELLPSEIQLLSLNDIGCFDEIAETGKTLEENAKIKADYVTKKYGFDCFSDDTGLLIDALNNAPGVYSARYAGEQKNAKDNMSKVLLELNVNSNRKAHFKTVIHLNLKNESYSFEGIVHGNITEKEFGLGGFGYDPIFKPEGHTKTFGELSSETKNAISHRGIAIQKLVAFFKNRAL</sequence>
<feature type="binding site" evidence="10">
    <location>
        <begin position="148"/>
        <end position="151"/>
    </location>
    <ligand>
        <name>substrate</name>
    </ligand>
</feature>
<evidence type="ECO:0000256" key="9">
    <source>
        <dbReference type="ARBA" id="ARBA00052017"/>
    </source>
</evidence>
<feature type="binding site" evidence="10">
    <location>
        <begin position="176"/>
        <end position="177"/>
    </location>
    <ligand>
        <name>substrate</name>
    </ligand>
</feature>
<dbReference type="GO" id="GO:0036220">
    <property type="term" value="F:ITP diphosphatase activity"/>
    <property type="evidence" value="ECO:0007669"/>
    <property type="project" value="UniProtKB-UniRule"/>
</dbReference>
<evidence type="ECO:0000256" key="10">
    <source>
        <dbReference type="HAMAP-Rule" id="MF_01405"/>
    </source>
</evidence>
<comment type="caution">
    <text evidence="10">Lacks conserved residue(s) required for the propagation of feature annotation.</text>
</comment>
<dbReference type="GO" id="GO:0009117">
    <property type="term" value="P:nucleotide metabolic process"/>
    <property type="evidence" value="ECO:0007669"/>
    <property type="project" value="UniProtKB-KW"/>
</dbReference>
<dbReference type="EC" id="3.6.1.66" evidence="10"/>
<name>A0A0Q1DJ93_9FLAO</name>
<dbReference type="GO" id="GO:0017111">
    <property type="term" value="F:ribonucleoside triphosphate phosphatase activity"/>
    <property type="evidence" value="ECO:0007669"/>
    <property type="project" value="InterPro"/>
</dbReference>
<dbReference type="GO" id="GO:0046872">
    <property type="term" value="F:metal ion binding"/>
    <property type="evidence" value="ECO:0007669"/>
    <property type="project" value="UniProtKB-KW"/>
</dbReference>
<keyword evidence="5 10" id="KW-0378">Hydrolase</keyword>
<comment type="subunit">
    <text evidence="2 10">Homodimer.</text>
</comment>
<dbReference type="InterPro" id="IPR002637">
    <property type="entry name" value="RdgB/HAM1"/>
</dbReference>
<evidence type="ECO:0000256" key="3">
    <source>
        <dbReference type="ARBA" id="ARBA00022723"/>
    </source>
</evidence>
<comment type="catalytic activity">
    <reaction evidence="10">
        <text>ITP + H2O = IMP + diphosphate + H(+)</text>
        <dbReference type="Rhea" id="RHEA:29399"/>
        <dbReference type="ChEBI" id="CHEBI:15377"/>
        <dbReference type="ChEBI" id="CHEBI:15378"/>
        <dbReference type="ChEBI" id="CHEBI:33019"/>
        <dbReference type="ChEBI" id="CHEBI:58053"/>
        <dbReference type="ChEBI" id="CHEBI:61402"/>
        <dbReference type="EC" id="3.6.1.66"/>
    </reaction>
</comment>
<dbReference type="GO" id="GO:0009146">
    <property type="term" value="P:purine nucleoside triphosphate catabolic process"/>
    <property type="evidence" value="ECO:0007669"/>
    <property type="project" value="UniProtKB-UniRule"/>
</dbReference>
<keyword evidence="6 10" id="KW-0460">Magnesium</keyword>
<evidence type="ECO:0000256" key="4">
    <source>
        <dbReference type="ARBA" id="ARBA00022741"/>
    </source>
</evidence>
<evidence type="ECO:0000256" key="2">
    <source>
        <dbReference type="ARBA" id="ARBA00011738"/>
    </source>
</evidence>
<keyword evidence="13" id="KW-1185">Reference proteome</keyword>
<dbReference type="InterPro" id="IPR029001">
    <property type="entry name" value="ITPase-like_fam"/>
</dbReference>
<keyword evidence="7 10" id="KW-0546">Nucleotide metabolism</keyword>
<comment type="cofactor">
    <cofactor evidence="10">
        <name>Mg(2+)</name>
        <dbReference type="ChEBI" id="CHEBI:18420"/>
    </cofactor>
    <text evidence="10">Binds 1 Mg(2+) ion per subunit.</text>
</comment>
<evidence type="ECO:0000256" key="1">
    <source>
        <dbReference type="ARBA" id="ARBA00008023"/>
    </source>
</evidence>
<feature type="binding site" evidence="10">
    <location>
        <position position="171"/>
    </location>
    <ligand>
        <name>substrate</name>
    </ligand>
</feature>
<evidence type="ECO:0000313" key="13">
    <source>
        <dbReference type="Proteomes" id="UP000050827"/>
    </source>
</evidence>
<feature type="binding site" evidence="10">
    <location>
        <position position="69"/>
    </location>
    <ligand>
        <name>substrate</name>
    </ligand>
</feature>
<comment type="catalytic activity">
    <reaction evidence="8 10">
        <text>dITP + H2O = dIMP + diphosphate + H(+)</text>
        <dbReference type="Rhea" id="RHEA:28342"/>
        <dbReference type="ChEBI" id="CHEBI:15377"/>
        <dbReference type="ChEBI" id="CHEBI:15378"/>
        <dbReference type="ChEBI" id="CHEBI:33019"/>
        <dbReference type="ChEBI" id="CHEBI:61194"/>
        <dbReference type="ChEBI" id="CHEBI:61382"/>
        <dbReference type="EC" id="3.6.1.66"/>
    </reaction>
</comment>
<keyword evidence="3 10" id="KW-0479">Metal-binding</keyword>
<dbReference type="Gene3D" id="3.90.950.10">
    <property type="match status" value="1"/>
</dbReference>
<dbReference type="HAMAP" id="MF_01405">
    <property type="entry name" value="Non_canon_purine_NTPase"/>
    <property type="match status" value="1"/>
</dbReference>
<gene>
    <name evidence="12" type="ORF">AAY42_02140</name>
</gene>
<feature type="active site" description="Proton acceptor" evidence="10">
    <location>
        <position position="68"/>
    </location>
</feature>
<feature type="binding site" evidence="10">
    <location>
        <begin position="7"/>
        <end position="12"/>
    </location>
    <ligand>
        <name>substrate</name>
    </ligand>
</feature>
<proteinExistence type="inferred from homology"/>
<evidence type="ECO:0000313" key="12">
    <source>
        <dbReference type="EMBL" id="KQC28825.1"/>
    </source>
</evidence>
<dbReference type="PANTHER" id="PTHR11067:SF9">
    <property type="entry name" value="INOSINE TRIPHOSPHATE PYROPHOSPHATASE"/>
    <property type="match status" value="1"/>
</dbReference>
<dbReference type="GO" id="GO:0035870">
    <property type="term" value="F:dITP diphosphatase activity"/>
    <property type="evidence" value="ECO:0007669"/>
    <property type="project" value="UniProtKB-UniRule"/>
</dbReference>
<dbReference type="Pfam" id="PF01725">
    <property type="entry name" value="Ham1p_like"/>
    <property type="match status" value="1"/>
</dbReference>
<keyword evidence="4 10" id="KW-0547">Nucleotide-binding</keyword>
<evidence type="ECO:0000256" key="8">
    <source>
        <dbReference type="ARBA" id="ARBA00051875"/>
    </source>
</evidence>
<dbReference type="AlphaFoldDB" id="A0A0Q1DJ93"/>
<dbReference type="EMBL" id="LCTZ01000002">
    <property type="protein sequence ID" value="KQC28825.1"/>
    <property type="molecule type" value="Genomic_DNA"/>
</dbReference>
<accession>A0A0Q1DJ93</accession>
<dbReference type="Proteomes" id="UP000050827">
    <property type="component" value="Unassembled WGS sequence"/>
</dbReference>
<reference evidence="12 13" key="1">
    <citation type="submission" date="2015-04" db="EMBL/GenBank/DDBJ databases">
        <title>Complete genome of flavobacterium.</title>
        <authorList>
            <person name="Kwon Y.M."/>
            <person name="Kim S.-J."/>
        </authorList>
    </citation>
    <scope>NUCLEOTIDE SEQUENCE [LARGE SCALE GENOMIC DNA]</scope>
    <source>
        <strain evidence="12 13">DK169</strain>
    </source>
</reference>
<evidence type="ECO:0000256" key="11">
    <source>
        <dbReference type="RuleBase" id="RU003781"/>
    </source>
</evidence>
<evidence type="ECO:0000256" key="6">
    <source>
        <dbReference type="ARBA" id="ARBA00022842"/>
    </source>
</evidence>
<comment type="catalytic activity">
    <reaction evidence="9 10">
        <text>XTP + H2O = XMP + diphosphate + H(+)</text>
        <dbReference type="Rhea" id="RHEA:28610"/>
        <dbReference type="ChEBI" id="CHEBI:15377"/>
        <dbReference type="ChEBI" id="CHEBI:15378"/>
        <dbReference type="ChEBI" id="CHEBI:33019"/>
        <dbReference type="ChEBI" id="CHEBI:57464"/>
        <dbReference type="ChEBI" id="CHEBI:61314"/>
        <dbReference type="EC" id="3.6.1.66"/>
    </reaction>
</comment>
<protein>
    <recommendedName>
        <fullName evidence="10">dITP/XTP pyrophosphatase</fullName>
        <ecNumber evidence="10">3.6.1.66</ecNumber>
    </recommendedName>
    <alternativeName>
        <fullName evidence="10">Non-canonical purine NTP pyrophosphatase</fullName>
    </alternativeName>
    <alternativeName>
        <fullName evidence="10">Non-standard purine NTP pyrophosphatase</fullName>
    </alternativeName>
    <alternativeName>
        <fullName evidence="10">Nucleoside-triphosphate diphosphatase</fullName>
    </alternativeName>
    <alternativeName>
        <fullName evidence="10">Nucleoside-triphosphate pyrophosphatase</fullName>
        <shortName evidence="10">NTPase</shortName>
    </alternativeName>
</protein>
<dbReference type="NCBIfam" id="TIGR00042">
    <property type="entry name" value="RdgB/HAM1 family non-canonical purine NTP pyrophosphatase"/>
    <property type="match status" value="1"/>
</dbReference>
<dbReference type="CDD" id="cd00515">
    <property type="entry name" value="HAM1"/>
    <property type="match status" value="1"/>
</dbReference>